<dbReference type="EMBL" id="JBBNFP010000073">
    <property type="protein sequence ID" value="MEQ2487727.1"/>
    <property type="molecule type" value="Genomic_DNA"/>
</dbReference>
<dbReference type="InterPro" id="IPR011009">
    <property type="entry name" value="Kinase-like_dom_sf"/>
</dbReference>
<evidence type="ECO:0000313" key="2">
    <source>
        <dbReference type="Proteomes" id="UP001487296"/>
    </source>
</evidence>
<dbReference type="RefSeq" id="WP_215760810.1">
    <property type="nucleotide sequence ID" value="NZ_JAHKBE010000076.1"/>
</dbReference>
<dbReference type="Proteomes" id="UP001487296">
    <property type="component" value="Unassembled WGS sequence"/>
</dbReference>
<keyword evidence="2" id="KW-1185">Reference proteome</keyword>
<evidence type="ECO:0000313" key="1">
    <source>
        <dbReference type="EMBL" id="MEQ2487727.1"/>
    </source>
</evidence>
<proteinExistence type="predicted"/>
<comment type="caution">
    <text evidence="1">The sequence shown here is derived from an EMBL/GenBank/DDBJ whole genome shotgun (WGS) entry which is preliminary data.</text>
</comment>
<organism evidence="1 2">
    <name type="scientific">Hallella faecis</name>
    <dbReference type="NCBI Taxonomy" id="2841596"/>
    <lineage>
        <taxon>Bacteria</taxon>
        <taxon>Pseudomonadati</taxon>
        <taxon>Bacteroidota</taxon>
        <taxon>Bacteroidia</taxon>
        <taxon>Bacteroidales</taxon>
        <taxon>Prevotellaceae</taxon>
        <taxon>Hallella</taxon>
    </lineage>
</organism>
<protein>
    <submittedName>
        <fullName evidence="1">Uncharacterized protein</fullName>
    </submittedName>
</protein>
<reference evidence="1 2" key="1">
    <citation type="submission" date="2024-04" db="EMBL/GenBank/DDBJ databases">
        <title>Human intestinal bacterial collection.</title>
        <authorList>
            <person name="Pauvert C."/>
            <person name="Hitch T.C.A."/>
            <person name="Clavel T."/>
        </authorList>
    </citation>
    <scope>NUCLEOTIDE SEQUENCE [LARGE SCALE GENOMIC DNA]</scope>
    <source>
        <strain evidence="1 2">CLA-AA-H145</strain>
    </source>
</reference>
<sequence length="298" mass="34538">MGTFAYHATTPRVSAITGHEVVAGGARGYQPFCHTFSVKDSKDEHWQKMNTYNMWEVPEGMKVDSELGKIPIEMDFMIHFQSEMFPEVVDYGLEKTKDVELAWIVFEKDESKEYNSLYIYSHFERRKRPLYAKELFNPLITLIPELERIEDYLKGGGIYNIGVSFGFKQSNGIITDLRIDSIPLASYPDQGFLDFTEDGLKRDIWYLAPETRTAHYDRRADIFALARSLGCYEHGNPWLSSRELKEIPFEEAFRITCERQIEKGLDGVGKHVLEKALAFDPSERYQTLSEFFDALVYE</sequence>
<dbReference type="Gene3D" id="1.10.510.10">
    <property type="entry name" value="Transferase(Phosphotransferase) domain 1"/>
    <property type="match status" value="1"/>
</dbReference>
<gene>
    <name evidence="1" type="ORF">AAAT34_11840</name>
</gene>
<accession>A0ABV1FTM0</accession>
<name>A0ABV1FTM0_9BACT</name>
<dbReference type="SUPFAM" id="SSF56112">
    <property type="entry name" value="Protein kinase-like (PK-like)"/>
    <property type="match status" value="1"/>
</dbReference>